<dbReference type="SUPFAM" id="SSF49785">
    <property type="entry name" value="Galactose-binding domain-like"/>
    <property type="match status" value="2"/>
</dbReference>
<evidence type="ECO:0000256" key="5">
    <source>
        <dbReference type="ARBA" id="ARBA00022525"/>
    </source>
</evidence>
<organism evidence="12 13">
    <name type="scientific">Clupea harengus</name>
    <name type="common">Atlantic herring</name>
    <dbReference type="NCBI Taxonomy" id="7950"/>
    <lineage>
        <taxon>Eukaryota</taxon>
        <taxon>Metazoa</taxon>
        <taxon>Chordata</taxon>
        <taxon>Craniata</taxon>
        <taxon>Vertebrata</taxon>
        <taxon>Euteleostomi</taxon>
        <taxon>Actinopterygii</taxon>
        <taxon>Neopterygii</taxon>
        <taxon>Teleostei</taxon>
        <taxon>Clupei</taxon>
        <taxon>Clupeiformes</taxon>
        <taxon>Clupeoidei</taxon>
        <taxon>Clupeidae</taxon>
        <taxon>Clupea</taxon>
    </lineage>
</organism>
<evidence type="ECO:0000313" key="13">
    <source>
        <dbReference type="RefSeq" id="XP_031431791.1"/>
    </source>
</evidence>
<feature type="domain" description="Fucolectin tachylectin-4 pentraxin-1" evidence="11">
    <location>
        <begin position="177"/>
        <end position="320"/>
    </location>
</feature>
<feature type="signal peptide" evidence="10">
    <location>
        <begin position="1"/>
        <end position="17"/>
    </location>
</feature>
<gene>
    <name evidence="13" type="primary">LOC116222319</name>
</gene>
<evidence type="ECO:0000259" key="11">
    <source>
        <dbReference type="SMART" id="SM00607"/>
    </source>
</evidence>
<keyword evidence="9" id="KW-1015">Disulfide bond</keyword>
<evidence type="ECO:0000256" key="2">
    <source>
        <dbReference type="ARBA" id="ARBA00004613"/>
    </source>
</evidence>
<dbReference type="GO" id="GO:0010185">
    <property type="term" value="P:regulation of cellular defense response"/>
    <property type="evidence" value="ECO:0007669"/>
    <property type="project" value="UniProtKB-ARBA"/>
</dbReference>
<evidence type="ECO:0000256" key="10">
    <source>
        <dbReference type="SAM" id="SignalP"/>
    </source>
</evidence>
<evidence type="ECO:0000313" key="12">
    <source>
        <dbReference type="Proteomes" id="UP000515152"/>
    </source>
</evidence>
<feature type="chain" id="PRO_5027799409" evidence="10">
    <location>
        <begin position="18"/>
        <end position="320"/>
    </location>
</feature>
<dbReference type="InterPro" id="IPR006585">
    <property type="entry name" value="FTP1"/>
</dbReference>
<name>A0A6P8G6R9_CLUHA</name>
<dbReference type="Pfam" id="PF22633">
    <property type="entry name" value="F5_F8_type_C_2"/>
    <property type="match status" value="2"/>
</dbReference>
<proteinExistence type="inferred from homology"/>
<dbReference type="SMART" id="SM00607">
    <property type="entry name" value="FTP"/>
    <property type="match status" value="2"/>
</dbReference>
<evidence type="ECO:0000256" key="4">
    <source>
        <dbReference type="ARBA" id="ARBA00011233"/>
    </source>
</evidence>
<dbReference type="Gene3D" id="2.60.120.260">
    <property type="entry name" value="Galactose-binding domain-like"/>
    <property type="match status" value="2"/>
</dbReference>
<keyword evidence="5" id="KW-0964">Secreted</keyword>
<evidence type="ECO:0000256" key="1">
    <source>
        <dbReference type="ARBA" id="ARBA00002219"/>
    </source>
</evidence>
<dbReference type="PANTHER" id="PTHR45713:SF8">
    <property type="entry name" value="SI:CH211-215K15.4"/>
    <property type="match status" value="1"/>
</dbReference>
<dbReference type="GO" id="GO:0005576">
    <property type="term" value="C:extracellular region"/>
    <property type="evidence" value="ECO:0007669"/>
    <property type="project" value="UniProtKB-SubCell"/>
</dbReference>
<dbReference type="RefSeq" id="XP_031431791.1">
    <property type="nucleotide sequence ID" value="XM_031575931.2"/>
</dbReference>
<keyword evidence="7" id="KW-0430">Lectin</keyword>
<evidence type="ECO:0000256" key="7">
    <source>
        <dbReference type="ARBA" id="ARBA00022734"/>
    </source>
</evidence>
<comment type="similarity">
    <text evidence="3">Belongs to the fucolectin family.</text>
</comment>
<accession>A0A6P8G6R9</accession>
<sequence>MSRMETLFLIIFLGVSGFTVMALPQARNLALYGRATQSDLVENPSSGYSDAHNAIDGNRDPNFHHGSCTATDAQTNPWWRVDLLRQYTITSVAITNRGDCCADNINGAEIRIGSSLLDNGNHNPLAEAISSIPAGRTLIFSWDTGMEGRYVNVFLPGNDKILTLCEVEVYGYPAPNGENVALRGKATQSDLYGNGFAYNAIDGNRDGSWGHGSCTHTKAHVNPWWRVDLLQKYKVFSVIITNTVDSVPSRLNGAEIRIGDSLGNNGINNPRCAVISSIPAGFSKTFECYGMEGRYITVVIPGRAEYLTLCEVEVYGSPLD</sequence>
<dbReference type="GO" id="GO:0001868">
    <property type="term" value="P:regulation of complement activation, lectin pathway"/>
    <property type="evidence" value="ECO:0007669"/>
    <property type="project" value="UniProtKB-ARBA"/>
</dbReference>
<dbReference type="InterPro" id="IPR008979">
    <property type="entry name" value="Galactose-bd-like_sf"/>
</dbReference>
<dbReference type="GO" id="GO:0042806">
    <property type="term" value="F:fucose binding"/>
    <property type="evidence" value="ECO:0007669"/>
    <property type="project" value="UniProtKB-ARBA"/>
</dbReference>
<comment type="function">
    <text evidence="1">Acts as a defensive agent. Recognizes blood group fucosylated oligosaccharides including A, B, H and Lewis B-type antigens. Does not recognize Lewis A antigen and has low affinity for monovalent haptens.</text>
</comment>
<dbReference type="GO" id="GO:0046872">
    <property type="term" value="F:metal ion binding"/>
    <property type="evidence" value="ECO:0007669"/>
    <property type="project" value="UniProtKB-KW"/>
</dbReference>
<protein>
    <submittedName>
        <fullName evidence="13">Fucolectin-1-like</fullName>
    </submittedName>
</protein>
<keyword evidence="10" id="KW-0732">Signal</keyword>
<keyword evidence="8" id="KW-0106">Calcium</keyword>
<dbReference type="InterPro" id="IPR051941">
    <property type="entry name" value="BG_Antigen-Binding_Lectin"/>
</dbReference>
<dbReference type="Proteomes" id="UP000515152">
    <property type="component" value="Chromosome 11"/>
</dbReference>
<keyword evidence="6" id="KW-0479">Metal-binding</keyword>
<reference evidence="13" key="1">
    <citation type="submission" date="2025-08" db="UniProtKB">
        <authorList>
            <consortium name="RefSeq"/>
        </authorList>
    </citation>
    <scope>IDENTIFICATION</scope>
</reference>
<dbReference type="PANTHER" id="PTHR45713">
    <property type="entry name" value="FTP DOMAIN-CONTAINING PROTEIN"/>
    <property type="match status" value="1"/>
</dbReference>
<keyword evidence="12" id="KW-1185">Reference proteome</keyword>
<evidence type="ECO:0000256" key="6">
    <source>
        <dbReference type="ARBA" id="ARBA00022723"/>
    </source>
</evidence>
<evidence type="ECO:0000256" key="8">
    <source>
        <dbReference type="ARBA" id="ARBA00022837"/>
    </source>
</evidence>
<dbReference type="KEGG" id="char:116222319"/>
<evidence type="ECO:0000256" key="9">
    <source>
        <dbReference type="ARBA" id="ARBA00023157"/>
    </source>
</evidence>
<evidence type="ECO:0000256" key="3">
    <source>
        <dbReference type="ARBA" id="ARBA00010147"/>
    </source>
</evidence>
<feature type="domain" description="Fucolectin tachylectin-4 pentraxin-1" evidence="11">
    <location>
        <begin position="26"/>
        <end position="175"/>
    </location>
</feature>
<dbReference type="AlphaFoldDB" id="A0A6P8G6R9"/>
<comment type="subunit">
    <text evidence="4">Homotrimer.</text>
</comment>
<dbReference type="GeneID" id="116222319"/>
<dbReference type="OrthoDB" id="547680at2759"/>
<comment type="subcellular location">
    <subcellularLocation>
        <location evidence="2">Secreted</location>
    </subcellularLocation>
</comment>